<evidence type="ECO:0000313" key="4">
    <source>
        <dbReference type="Proteomes" id="UP000000450"/>
    </source>
</evidence>
<dbReference type="KEGG" id="dia:Dtpsy_1532"/>
<accession>A0A9J9Q6W9</accession>
<dbReference type="KEGG" id="dia:Dtpsy_3180"/>
<dbReference type="EMBL" id="CP001392">
    <property type="protein sequence ID" value="ACM32993.1"/>
    <property type="molecule type" value="Genomic_DNA"/>
</dbReference>
<dbReference type="AlphaFoldDB" id="A0A9J9Q6W9"/>
<dbReference type="Pfam" id="PF01527">
    <property type="entry name" value="HTH_Tnp_1"/>
    <property type="match status" value="1"/>
</dbReference>
<name>A0A9J9Q6W9_ACIET</name>
<dbReference type="PANTHER" id="PTHR33215">
    <property type="entry name" value="PROTEIN DISTAL ANTENNA"/>
    <property type="match status" value="1"/>
</dbReference>
<dbReference type="EMBL" id="CP001392">
    <property type="protein sequence ID" value="ACM33658.1"/>
    <property type="molecule type" value="Genomic_DNA"/>
</dbReference>
<dbReference type="InterPro" id="IPR009057">
    <property type="entry name" value="Homeodomain-like_sf"/>
</dbReference>
<reference evidence="1" key="1">
    <citation type="submission" date="2009-01" db="EMBL/GenBank/DDBJ databases">
        <title>Complete sequence of Diaphorobacter sp. TPSY.</title>
        <authorList>
            <consortium name="US DOE Joint Genome Institute"/>
            <person name="Lucas S."/>
            <person name="Copeland A."/>
            <person name="Lapidus A."/>
            <person name="Glavina del Rio T."/>
            <person name="Tice H."/>
            <person name="Bruce D."/>
            <person name="Goodwin L."/>
            <person name="Pitluck S."/>
            <person name="Chertkov O."/>
            <person name="Brettin T."/>
            <person name="Detter J.C."/>
            <person name="Han C."/>
            <person name="Larimer F."/>
            <person name="Land M."/>
            <person name="Hauser L."/>
            <person name="Kyrpides N."/>
            <person name="Mikhailova N."/>
            <person name="Coates J.D."/>
        </authorList>
    </citation>
    <scope>NUCLEOTIDE SEQUENCE</scope>
    <source>
        <strain evidence="1">TPSY</strain>
    </source>
</reference>
<dbReference type="Proteomes" id="UP000000450">
    <property type="component" value="Chromosome"/>
</dbReference>
<protein>
    <submittedName>
        <fullName evidence="1">Transposase IS3/IS911 family protein</fullName>
    </submittedName>
</protein>
<dbReference type="SUPFAM" id="SSF46689">
    <property type="entry name" value="Homeodomain-like"/>
    <property type="match status" value="1"/>
</dbReference>
<gene>
    <name evidence="1" type="ordered locus">Dtpsy_1532</name>
    <name evidence="2" type="ordered locus">Dtpsy_2219</name>
    <name evidence="3" type="ordered locus">Dtpsy_3180</name>
</gene>
<dbReference type="PANTHER" id="PTHR33215:SF13">
    <property type="entry name" value="PROTEIN DISTAL ANTENNA"/>
    <property type="match status" value="1"/>
</dbReference>
<dbReference type="GO" id="GO:0003677">
    <property type="term" value="F:DNA binding"/>
    <property type="evidence" value="ECO:0007669"/>
    <property type="project" value="InterPro"/>
</dbReference>
<dbReference type="GO" id="GO:0006313">
    <property type="term" value="P:DNA transposition"/>
    <property type="evidence" value="ECO:0007669"/>
    <property type="project" value="InterPro"/>
</dbReference>
<dbReference type="KEGG" id="dia:Dtpsy_2219"/>
<dbReference type="Gene3D" id="1.10.10.60">
    <property type="entry name" value="Homeodomain-like"/>
    <property type="match status" value="1"/>
</dbReference>
<evidence type="ECO:0000313" key="1">
    <source>
        <dbReference type="EMBL" id="ACM32993.1"/>
    </source>
</evidence>
<dbReference type="EMBL" id="CP001392">
    <property type="protein sequence ID" value="ACM34611.1"/>
    <property type="molecule type" value="Genomic_DNA"/>
</dbReference>
<sequence>MSKQRYPEEFKIEAVKQITERGHKVADVSARLGVSQHSLYQWIKVKQMSPDQRQAQCSQADEMRRLKAELKRVTEERDILKKAAAYFAKQSG</sequence>
<keyword evidence="4" id="KW-1185">Reference proteome</keyword>
<evidence type="ECO:0000313" key="3">
    <source>
        <dbReference type="EMBL" id="ACM34611.1"/>
    </source>
</evidence>
<proteinExistence type="predicted"/>
<dbReference type="GO" id="GO:0004803">
    <property type="term" value="F:transposase activity"/>
    <property type="evidence" value="ECO:0007669"/>
    <property type="project" value="InterPro"/>
</dbReference>
<dbReference type="InterPro" id="IPR051839">
    <property type="entry name" value="RD_transcriptional_regulator"/>
</dbReference>
<reference evidence="1 4" key="2">
    <citation type="journal article" date="2010" name="J. Bacteriol.">
        <title>Completed genome sequence of the anaerobic iron-oxidizing bacterium Acidovorax ebreus strain TPSY.</title>
        <authorList>
            <person name="Byrne-Bailey K.G."/>
            <person name="Weber K.A."/>
            <person name="Chair A.H."/>
            <person name="Bose S."/>
            <person name="Knox T."/>
            <person name="Spanbauer T.L."/>
            <person name="Chertkov O."/>
            <person name="Coates J.D."/>
        </authorList>
    </citation>
    <scope>NUCLEOTIDE SEQUENCE [LARGE SCALE GENOMIC DNA]</scope>
    <source>
        <strain evidence="1 4">TPSY</strain>
    </source>
</reference>
<evidence type="ECO:0000313" key="2">
    <source>
        <dbReference type="EMBL" id="ACM33658.1"/>
    </source>
</evidence>
<dbReference type="InterPro" id="IPR002514">
    <property type="entry name" value="Transposase_8"/>
</dbReference>
<organism evidence="1 4">
    <name type="scientific">Acidovorax ebreus (strain TPSY)</name>
    <name type="common">Diaphorobacter sp. (strain TPSY)</name>
    <dbReference type="NCBI Taxonomy" id="535289"/>
    <lineage>
        <taxon>Bacteria</taxon>
        <taxon>Pseudomonadati</taxon>
        <taxon>Pseudomonadota</taxon>
        <taxon>Betaproteobacteria</taxon>
        <taxon>Burkholderiales</taxon>
        <taxon>Comamonadaceae</taxon>
        <taxon>Diaphorobacter</taxon>
    </lineage>
</organism>